<name>A0A8D9DYC2_9HEMI</name>
<sequence length="108" mass="11806">MRAKTQVIRAETQAIRAKTQAITAKTQAISAKTQAITAKTQAITQEVGNILGVYGEYSLWGKETGASNLSLTSFSTHDRVYQTGALTGAEFNALKCILYYLLKYNNIN</sequence>
<dbReference type="AlphaFoldDB" id="A0A8D9DYC2"/>
<dbReference type="EMBL" id="HBUF01391506">
    <property type="protein sequence ID" value="CAG6734023.1"/>
    <property type="molecule type" value="Transcribed_RNA"/>
</dbReference>
<accession>A0A8D9DYC2</accession>
<proteinExistence type="predicted"/>
<evidence type="ECO:0000313" key="1">
    <source>
        <dbReference type="EMBL" id="CAG6734023.1"/>
    </source>
</evidence>
<organism evidence="1">
    <name type="scientific">Cacopsylla melanoneura</name>
    <dbReference type="NCBI Taxonomy" id="428564"/>
    <lineage>
        <taxon>Eukaryota</taxon>
        <taxon>Metazoa</taxon>
        <taxon>Ecdysozoa</taxon>
        <taxon>Arthropoda</taxon>
        <taxon>Hexapoda</taxon>
        <taxon>Insecta</taxon>
        <taxon>Pterygota</taxon>
        <taxon>Neoptera</taxon>
        <taxon>Paraneoptera</taxon>
        <taxon>Hemiptera</taxon>
        <taxon>Sternorrhyncha</taxon>
        <taxon>Psylloidea</taxon>
        <taxon>Psyllidae</taxon>
        <taxon>Psyllinae</taxon>
        <taxon>Cacopsylla</taxon>
    </lineage>
</organism>
<reference evidence="1" key="1">
    <citation type="submission" date="2021-05" db="EMBL/GenBank/DDBJ databases">
        <authorList>
            <person name="Alioto T."/>
            <person name="Alioto T."/>
            <person name="Gomez Garrido J."/>
        </authorList>
    </citation>
    <scope>NUCLEOTIDE SEQUENCE</scope>
</reference>
<protein>
    <submittedName>
        <fullName evidence="1">Uncharacterized protein</fullName>
    </submittedName>
</protein>